<name>A0ABY4HAQ3_9BACI</name>
<reference evidence="2" key="1">
    <citation type="submission" date="2022-04" db="EMBL/GenBank/DDBJ databases">
        <title>Halobacillus sp. isolated from saltern.</title>
        <authorList>
            <person name="Won M."/>
            <person name="Lee C.-M."/>
            <person name="Woen H.-Y."/>
            <person name="Kwon S.-W."/>
        </authorList>
    </citation>
    <scope>NUCLEOTIDE SEQUENCE</scope>
    <source>
        <strain evidence="2">SSHM10-5</strain>
    </source>
</reference>
<dbReference type="PANTHER" id="PTHR34322">
    <property type="entry name" value="TRANSPOSASE, Y1_TNP DOMAIN-CONTAINING"/>
    <property type="match status" value="1"/>
</dbReference>
<dbReference type="Gene3D" id="3.30.70.1290">
    <property type="entry name" value="Transposase IS200-like"/>
    <property type="match status" value="1"/>
</dbReference>
<dbReference type="EMBL" id="CP095075">
    <property type="protein sequence ID" value="UOR11626.1"/>
    <property type="molecule type" value="Genomic_DNA"/>
</dbReference>
<keyword evidence="3" id="KW-1185">Reference proteome</keyword>
<dbReference type="RefSeq" id="WP_245031766.1">
    <property type="nucleotide sequence ID" value="NZ_CP095075.1"/>
</dbReference>
<protein>
    <submittedName>
        <fullName evidence="2">Transposase</fullName>
    </submittedName>
</protein>
<dbReference type="SUPFAM" id="SSF143422">
    <property type="entry name" value="Transposase IS200-like"/>
    <property type="match status" value="1"/>
</dbReference>
<accession>A0ABY4HAQ3</accession>
<evidence type="ECO:0000313" key="3">
    <source>
        <dbReference type="Proteomes" id="UP000830326"/>
    </source>
</evidence>
<evidence type="ECO:0000313" key="2">
    <source>
        <dbReference type="EMBL" id="UOR11626.1"/>
    </source>
</evidence>
<feature type="domain" description="Transposase IS200-like" evidence="1">
    <location>
        <begin position="9"/>
        <end position="123"/>
    </location>
</feature>
<evidence type="ECO:0000259" key="1">
    <source>
        <dbReference type="SMART" id="SM01321"/>
    </source>
</evidence>
<organism evidence="2 3">
    <name type="scientific">Halobacillus amylolyticus</name>
    <dbReference type="NCBI Taxonomy" id="2932259"/>
    <lineage>
        <taxon>Bacteria</taxon>
        <taxon>Bacillati</taxon>
        <taxon>Bacillota</taxon>
        <taxon>Bacilli</taxon>
        <taxon>Bacillales</taxon>
        <taxon>Bacillaceae</taxon>
        <taxon>Halobacillus</taxon>
    </lineage>
</organism>
<sequence>MANPKRVWFPHASYHITSRGNRKADIFYDPSDRYYYLELLAQNKQSYPFHLHAYCLMTNHVHLLIETIDHPPGIFMKELHSKYAMYFNKKYDFVGHLFQGPYKAELQGDINAMLQVSRYIHLNPCRANIASSPEEYPWSSYPLYLSKRPPSTLITTSTLLSYFKDKEEYDSFVKLPIKTTSGHPEIG</sequence>
<dbReference type="Proteomes" id="UP000830326">
    <property type="component" value="Chromosome"/>
</dbReference>
<dbReference type="SMART" id="SM01321">
    <property type="entry name" value="Y1_Tnp"/>
    <property type="match status" value="1"/>
</dbReference>
<dbReference type="InterPro" id="IPR002686">
    <property type="entry name" value="Transposase_17"/>
</dbReference>
<dbReference type="InterPro" id="IPR036515">
    <property type="entry name" value="Transposase_17_sf"/>
</dbReference>
<dbReference type="PANTHER" id="PTHR34322:SF2">
    <property type="entry name" value="TRANSPOSASE IS200-LIKE DOMAIN-CONTAINING PROTEIN"/>
    <property type="match status" value="1"/>
</dbReference>
<dbReference type="Pfam" id="PF01797">
    <property type="entry name" value="Y1_Tnp"/>
    <property type="match status" value="1"/>
</dbReference>
<gene>
    <name evidence="2" type="ORF">MUO15_18930</name>
</gene>
<proteinExistence type="predicted"/>